<dbReference type="InterPro" id="IPR011990">
    <property type="entry name" value="TPR-like_helical_dom_sf"/>
</dbReference>
<dbReference type="Proteomes" id="UP001346149">
    <property type="component" value="Unassembled WGS sequence"/>
</dbReference>
<feature type="repeat" description="PPR" evidence="3">
    <location>
        <begin position="640"/>
        <end position="674"/>
    </location>
</feature>
<comment type="caution">
    <text evidence="5">The sequence shown here is derived from an EMBL/GenBank/DDBJ whole genome shotgun (WGS) entry which is preliminary data.</text>
</comment>
<dbReference type="Pfam" id="PF13041">
    <property type="entry name" value="PPR_2"/>
    <property type="match status" value="3"/>
</dbReference>
<dbReference type="AlphaFoldDB" id="A0AAN7R3W0"/>
<dbReference type="PANTHER" id="PTHR47939:SF13">
    <property type="entry name" value="OS03G0201400 PROTEIN"/>
    <property type="match status" value="1"/>
</dbReference>
<sequence length="752" mass="86734">MNMRHVRASLEDRGAVRTLPPDPAGQSFPYRRPPLLSTTTVPYFRLLRDRSFYRPRPVDLPAPDDSYTGPAVAAFPLSQRIARSLQLGFTVSAIDQPQVMASKGRYKEAPAQLEERYLCWSLLEYYHRILLFMKNPISFVRNYADKLQPILGRRVIRFLFSSSSALTCIDVLKDQPHSSNGLSSSHDDIWFDIDRMPAMAFRENEYFAVDYCYEISKDQINEDVEMINIRTILANHGWSLGCNSWHRIELNEFNVIRVLDILFYENFDAALAQYFFRWSERCTGIKHTIRSLCTMVHIMVTSNKNCRAVDLILYMIRRYCKDNNSYDLLIHILHQTHRERKILELVYSMLVDCYIDEGMVNTAYCISYKIKQLNIFPSLGVCNKLIERLLQLKQLNMAWDFFEEMQNHGIAINASIICLFIHDCCARSDIGKAWKMIALMNNHGIRADVVSYSIIIHSLCRMSCLKEATCVFFKMLQARVHVDSVLISSLVDGYCKVGNLHEAMNVLKINNIHLNIYLYSSFITRLCRDNDMLNASDMFHRMTEGYAKHGLLNEIFELLSIMRSMNTPPDIVSYNILIHCLILKGFMHEANNILEELIQRGFSPDKVTFTTFINGHSRRGDFKEAFLAWFNMSEKQIEPDLITCSALLSGYCKVEKMEEANALFKMMLNTGMKPDVILFNTLIHGFCRTGNIFDACEMVRTMVQHSILPNNTTYRALILGFEKNHAVNPSEIANVKLQEILRTCGIHSGFGE</sequence>
<dbReference type="Gene3D" id="1.25.40.10">
    <property type="entry name" value="Tetratricopeptide repeat domain"/>
    <property type="match status" value="3"/>
</dbReference>
<comment type="similarity">
    <text evidence="1">Belongs to the PPR family. P subfamily.</text>
</comment>
<feature type="repeat" description="PPR" evidence="3">
    <location>
        <begin position="378"/>
        <end position="412"/>
    </location>
</feature>
<dbReference type="InterPro" id="IPR050667">
    <property type="entry name" value="PPR-containing_protein"/>
</dbReference>
<feature type="repeat" description="PPR" evidence="3">
    <location>
        <begin position="675"/>
        <end position="709"/>
    </location>
</feature>
<accession>A0AAN7R3W0</accession>
<keyword evidence="6" id="KW-1185">Reference proteome</keyword>
<evidence type="ECO:0008006" key="7">
    <source>
        <dbReference type="Google" id="ProtNLM"/>
    </source>
</evidence>
<dbReference type="PANTHER" id="PTHR47939">
    <property type="entry name" value="MEMBRANE-ASSOCIATED SALT-INDUCIBLE PROTEIN-LIKE"/>
    <property type="match status" value="1"/>
</dbReference>
<protein>
    <recommendedName>
        <fullName evidence="7">Pentatricopeptide repeat-containing protein</fullName>
    </recommendedName>
</protein>
<dbReference type="Pfam" id="PF01535">
    <property type="entry name" value="PPR"/>
    <property type="match status" value="5"/>
</dbReference>
<dbReference type="EMBL" id="JAXQNO010000012">
    <property type="protein sequence ID" value="KAK4787235.1"/>
    <property type="molecule type" value="Genomic_DNA"/>
</dbReference>
<evidence type="ECO:0000256" key="4">
    <source>
        <dbReference type="SAM" id="MobiDB-lite"/>
    </source>
</evidence>
<dbReference type="PROSITE" id="PS51375">
    <property type="entry name" value="PPR"/>
    <property type="match status" value="6"/>
</dbReference>
<feature type="repeat" description="PPR" evidence="3">
    <location>
        <begin position="448"/>
        <end position="482"/>
    </location>
</feature>
<evidence type="ECO:0000256" key="3">
    <source>
        <dbReference type="PROSITE-ProRule" id="PRU00708"/>
    </source>
</evidence>
<feature type="repeat" description="PPR" evidence="3">
    <location>
        <begin position="570"/>
        <end position="604"/>
    </location>
</feature>
<feature type="region of interest" description="Disordered" evidence="4">
    <location>
        <begin position="1"/>
        <end position="31"/>
    </location>
</feature>
<evidence type="ECO:0000313" key="6">
    <source>
        <dbReference type="Proteomes" id="UP001346149"/>
    </source>
</evidence>
<feature type="repeat" description="PPR" evidence="3">
    <location>
        <begin position="605"/>
        <end position="639"/>
    </location>
</feature>
<name>A0AAN7R3W0_TRANT</name>
<gene>
    <name evidence="5" type="ORF">SAY86_011068</name>
</gene>
<dbReference type="InterPro" id="IPR002885">
    <property type="entry name" value="PPR_rpt"/>
</dbReference>
<evidence type="ECO:0000256" key="1">
    <source>
        <dbReference type="ARBA" id="ARBA00007626"/>
    </source>
</evidence>
<evidence type="ECO:0000256" key="2">
    <source>
        <dbReference type="ARBA" id="ARBA00022737"/>
    </source>
</evidence>
<organism evidence="5 6">
    <name type="scientific">Trapa natans</name>
    <name type="common">Water chestnut</name>
    <dbReference type="NCBI Taxonomy" id="22666"/>
    <lineage>
        <taxon>Eukaryota</taxon>
        <taxon>Viridiplantae</taxon>
        <taxon>Streptophyta</taxon>
        <taxon>Embryophyta</taxon>
        <taxon>Tracheophyta</taxon>
        <taxon>Spermatophyta</taxon>
        <taxon>Magnoliopsida</taxon>
        <taxon>eudicotyledons</taxon>
        <taxon>Gunneridae</taxon>
        <taxon>Pentapetalae</taxon>
        <taxon>rosids</taxon>
        <taxon>malvids</taxon>
        <taxon>Myrtales</taxon>
        <taxon>Lythraceae</taxon>
        <taxon>Trapa</taxon>
    </lineage>
</organism>
<keyword evidence="2" id="KW-0677">Repeat</keyword>
<reference evidence="5 6" key="1">
    <citation type="journal article" date="2023" name="Hortic Res">
        <title>Pangenome of water caltrop reveals structural variations and asymmetric subgenome divergence after allopolyploidization.</title>
        <authorList>
            <person name="Zhang X."/>
            <person name="Chen Y."/>
            <person name="Wang L."/>
            <person name="Yuan Y."/>
            <person name="Fang M."/>
            <person name="Shi L."/>
            <person name="Lu R."/>
            <person name="Comes H.P."/>
            <person name="Ma Y."/>
            <person name="Chen Y."/>
            <person name="Huang G."/>
            <person name="Zhou Y."/>
            <person name="Zheng Z."/>
            <person name="Qiu Y."/>
        </authorList>
    </citation>
    <scope>NUCLEOTIDE SEQUENCE [LARGE SCALE GENOMIC DNA]</scope>
    <source>
        <strain evidence="5">F231</strain>
    </source>
</reference>
<dbReference type="NCBIfam" id="TIGR00756">
    <property type="entry name" value="PPR"/>
    <property type="match status" value="6"/>
</dbReference>
<evidence type="ECO:0000313" key="5">
    <source>
        <dbReference type="EMBL" id="KAK4787235.1"/>
    </source>
</evidence>
<proteinExistence type="inferred from homology"/>